<dbReference type="AlphaFoldDB" id="A0A2T4JAI0"/>
<evidence type="ECO:0008006" key="3">
    <source>
        <dbReference type="Google" id="ProtNLM"/>
    </source>
</evidence>
<reference evidence="1 2" key="1">
    <citation type="submission" date="2018-03" db="EMBL/GenBank/DDBJ databases">
        <title>Rhodobacter veldkampii.</title>
        <authorList>
            <person name="Meyer T.E."/>
            <person name="Miller S."/>
            <person name="Lodha T."/>
            <person name="Gandham S."/>
            <person name="Chintalapati S."/>
            <person name="Chintalapati V.R."/>
        </authorList>
    </citation>
    <scope>NUCLEOTIDE SEQUENCE [LARGE SCALE GENOMIC DNA]</scope>
    <source>
        <strain evidence="1 2">DSM 11550</strain>
    </source>
</reference>
<protein>
    <recommendedName>
        <fullName evidence="3">RiboL-PSP-HEPN domain-containing protein</fullName>
    </recommendedName>
</protein>
<evidence type="ECO:0000313" key="1">
    <source>
        <dbReference type="EMBL" id="PTE14899.1"/>
    </source>
</evidence>
<dbReference type="Proteomes" id="UP000241899">
    <property type="component" value="Unassembled WGS sequence"/>
</dbReference>
<comment type="caution">
    <text evidence="1">The sequence shown here is derived from an EMBL/GenBank/DDBJ whole genome shotgun (WGS) entry which is preliminary data.</text>
</comment>
<evidence type="ECO:0000313" key="2">
    <source>
        <dbReference type="Proteomes" id="UP000241899"/>
    </source>
</evidence>
<keyword evidence="2" id="KW-1185">Reference proteome</keyword>
<organism evidence="1 2">
    <name type="scientific">Phaeovulum veldkampii DSM 11550</name>
    <dbReference type="NCBI Taxonomy" id="1185920"/>
    <lineage>
        <taxon>Bacteria</taxon>
        <taxon>Pseudomonadati</taxon>
        <taxon>Pseudomonadota</taxon>
        <taxon>Alphaproteobacteria</taxon>
        <taxon>Rhodobacterales</taxon>
        <taxon>Paracoccaceae</taxon>
        <taxon>Phaeovulum</taxon>
    </lineage>
</organism>
<dbReference type="OrthoDB" id="7594248at2"/>
<dbReference type="RefSeq" id="WP_107326048.1">
    <property type="nucleotide sequence ID" value="NZ_NHSP01000003.1"/>
</dbReference>
<proteinExistence type="predicted"/>
<accession>A0A2T4JAI0</accession>
<dbReference type="EMBL" id="PZKF01000052">
    <property type="protein sequence ID" value="PTE14899.1"/>
    <property type="molecule type" value="Genomic_DNA"/>
</dbReference>
<gene>
    <name evidence="1" type="ORF">C5F46_14485</name>
</gene>
<sequence length="201" mass="22246">MLLARRIPRLYGRLDHLSGIIAAVDATATRTSEQIFAAEKALIQIQIEWEHFVRGLILDSATGQFENGSGPIISRSHPGLRSREAVAHRLIGTYRNRQFEPDWYLPAQAIDASMRLDVSNFSQIAAELGVTPWPIDELRHVRNFIAHKSKRSALSVRGTGIVGAYANIDVLDAALQYGPGGTKRYIEWINFSKGAAARLVA</sequence>
<name>A0A2T4JAI0_9RHOB</name>